<dbReference type="KEGG" id="cphy:B5808_20450"/>
<dbReference type="EMBL" id="CP020717">
    <property type="protein sequence ID" value="ARJ07765.1"/>
    <property type="molecule type" value="Genomic_DNA"/>
</dbReference>
<evidence type="ECO:0000313" key="2">
    <source>
        <dbReference type="EMBL" id="ARJ07765.1"/>
    </source>
</evidence>
<dbReference type="Proteomes" id="UP000192775">
    <property type="component" value="Plasmid unnamed2"/>
</dbReference>
<organism evidence="2 3">
    <name type="scientific">Cnuibacter physcomitrellae</name>
    <dbReference type="NCBI Taxonomy" id="1619308"/>
    <lineage>
        <taxon>Bacteria</taxon>
        <taxon>Bacillati</taxon>
        <taxon>Actinomycetota</taxon>
        <taxon>Actinomycetes</taxon>
        <taxon>Micrococcales</taxon>
        <taxon>Microbacteriaceae</taxon>
        <taxon>Cnuibacter</taxon>
    </lineage>
</organism>
<geneLocation type="plasmid" evidence="2">
    <name>unnamed2</name>
</geneLocation>
<protein>
    <submittedName>
        <fullName evidence="2">Uncharacterized protein</fullName>
    </submittedName>
</protein>
<evidence type="ECO:0000256" key="1">
    <source>
        <dbReference type="SAM" id="MobiDB-lite"/>
    </source>
</evidence>
<feature type="compositionally biased region" description="Basic residues" evidence="1">
    <location>
        <begin position="599"/>
        <end position="608"/>
    </location>
</feature>
<reference evidence="2 3" key="1">
    <citation type="submission" date="2017-04" db="EMBL/GenBank/DDBJ databases">
        <authorList>
            <person name="Afonso C.L."/>
            <person name="Miller P.J."/>
            <person name="Scott M.A."/>
            <person name="Spackman E."/>
            <person name="Goraichik I."/>
            <person name="Dimitrov K.M."/>
            <person name="Suarez D.L."/>
            <person name="Swayne D.E."/>
        </authorList>
    </citation>
    <scope>NUCLEOTIDE SEQUENCE [LARGE SCALE GENOMIC DNA]</scope>
    <source>
        <strain evidence="3">XA(T)</strain>
        <plasmid evidence="3">Plasmid unnamed2</plasmid>
    </source>
</reference>
<feature type="region of interest" description="Disordered" evidence="1">
    <location>
        <begin position="220"/>
        <end position="250"/>
    </location>
</feature>
<sequence length="662" mass="72534">MPRSRTLSSAFPGGLSLDEAAWELTRWLSPRDRVTVMRRDAYGQLAGNSYPARHPVRVQAPSTPWAMYLADDTGTFRLLCFDFDGKKAGQPDPDLMEAAADDADALSRILDRLQVTHALCESSGTGGRHIWVHIPGGIDKALAGRLGRAARALYSTLDHGMLANAREGAARPPLSPHRDGSRSKILRGSPESLLHSEVSAEQIDSLCEALLAACPPLVPEAAPSSQPQSKTRRAHRRLSSAGESHMATIRGGDNPSWTGFMCLLSAAHAGWSFADVQRAAETAPGMEHYRTKNTGRGGARRPRHPTERHARLERQWAKAQQIAGTHAVLGPSGPPAEAIDVDDLVQRLDVIEAAMTHIRATPGRWAHTEAGQSARSVLAAIAYLTIATGKATVAAPIRTVALLTGLGRTTAADALRRLSDDGLLRRSVASDDTGNAAEWRFSDRFSTASVPVRSQPIKNPRPPTAPEVFARRRALAVELENELVDGRHDVFTRGGLGHMAGRLFAETRERTVTDEADAARVLGTVLRHARRAMSRLTHHKLIRRHADLSWRPNPRDRRAIVAKELGVGGVLQRRSERYQLEREVWSWWLAELDAMHTAPRRRRRRGHATSRPLFEGSSPGERSWPRYPRTPAGLAEHRAARSLVAAGVVSPESRWQYLGDVA</sequence>
<evidence type="ECO:0000313" key="3">
    <source>
        <dbReference type="Proteomes" id="UP000192775"/>
    </source>
</evidence>
<name>A0A1X9LRF0_9MICO</name>
<proteinExistence type="predicted"/>
<gene>
    <name evidence="2" type="ORF">B5808_20450</name>
</gene>
<dbReference type="CDD" id="cd00525">
    <property type="entry name" value="AE_Prim_S_like"/>
    <property type="match status" value="1"/>
</dbReference>
<keyword evidence="2" id="KW-0614">Plasmid</keyword>
<feature type="region of interest" description="Disordered" evidence="1">
    <location>
        <begin position="166"/>
        <end position="186"/>
    </location>
</feature>
<keyword evidence="3" id="KW-1185">Reference proteome</keyword>
<accession>A0A1X9LRF0</accession>
<feature type="region of interest" description="Disordered" evidence="1">
    <location>
        <begin position="599"/>
        <end position="629"/>
    </location>
</feature>
<dbReference type="AlphaFoldDB" id="A0A1X9LRF0"/>